<proteinExistence type="predicted"/>
<sequence>MALQAAYKQFLAAPTPAALAQDASLHYITSTTSFNGPDSIIKHFSTFRNQSKKKKEDVLFVIEGQNAVVLEAELVIEFISSGGPYLPGLDDNFLADRTVSFAVTHIVLFDATGKILQIRQNWDQGSLLKQLDVIGKSGRNWPIRDGKDQVSLIAKCVKGGGAPGATTTDLPMHNRTKSTNPLRDPHASLALFAPREEQEEVTVVSPYAGRRPTQRSFTEILGDEPEEPTSPSNGRERSVSPHKAKTGVSKNFQPVRLFDRDDDAVEADTPENGRSPERVVRPHPKKYQHFDFDDGSQSQEAPKPAPAPAKGSKHSAQWGFEDFVTPQKATSSRTLHKAREVRNWATEDAIAEEKPVHKAQQAKGRITSEAHFDFVDDGETPAGGRFRGAPRGKGQNEGLHLYDMNLYKEDGSAPTPAPAPLGNITNQAGRHRSFDPHFEMTDESPRDGNSAKDKVEKLGDDRKKAVRMMESSWETYDVSPAAQKENSNPNGKSRGIVTAGDGMGNKKGGWGLAEKKERGINTAGDGMGGRKGAGRGWALGDESDEDEPTQAQTKGGRGPPAQTESFWDY</sequence>
<feature type="compositionally biased region" description="Gly residues" evidence="1">
    <location>
        <begin position="525"/>
        <end position="537"/>
    </location>
</feature>
<comment type="caution">
    <text evidence="2">The sequence shown here is derived from an EMBL/GenBank/DDBJ whole genome shotgun (WGS) entry which is preliminary data.</text>
</comment>
<feature type="compositionally biased region" description="Basic and acidic residues" evidence="1">
    <location>
        <begin position="432"/>
        <end position="463"/>
    </location>
</feature>
<dbReference type="InterPro" id="IPR032710">
    <property type="entry name" value="NTF2-like_dom_sf"/>
</dbReference>
<feature type="region of interest" description="Disordered" evidence="1">
    <location>
        <begin position="412"/>
        <end position="569"/>
    </location>
</feature>
<feature type="compositionally biased region" description="Low complexity" evidence="1">
    <location>
        <begin position="382"/>
        <end position="393"/>
    </location>
</feature>
<organism evidence="2 3">
    <name type="scientific">Cercophora samala</name>
    <dbReference type="NCBI Taxonomy" id="330535"/>
    <lineage>
        <taxon>Eukaryota</taxon>
        <taxon>Fungi</taxon>
        <taxon>Dikarya</taxon>
        <taxon>Ascomycota</taxon>
        <taxon>Pezizomycotina</taxon>
        <taxon>Sordariomycetes</taxon>
        <taxon>Sordariomycetidae</taxon>
        <taxon>Sordariales</taxon>
        <taxon>Lasiosphaeriaceae</taxon>
        <taxon>Cercophora</taxon>
    </lineage>
</organism>
<feature type="region of interest" description="Disordered" evidence="1">
    <location>
        <begin position="164"/>
        <end position="315"/>
    </location>
</feature>
<protein>
    <recommendedName>
        <fullName evidence="4">NTF2-like protein</fullName>
    </recommendedName>
</protein>
<accession>A0AA39ZB22</accession>
<feature type="compositionally biased region" description="Acidic residues" evidence="1">
    <location>
        <begin position="260"/>
        <end position="269"/>
    </location>
</feature>
<feature type="region of interest" description="Disordered" evidence="1">
    <location>
        <begin position="374"/>
        <end position="397"/>
    </location>
</feature>
<reference evidence="2" key="1">
    <citation type="submission" date="2023-06" db="EMBL/GenBank/DDBJ databases">
        <title>Genome-scale phylogeny and comparative genomics of the fungal order Sordariales.</title>
        <authorList>
            <consortium name="Lawrence Berkeley National Laboratory"/>
            <person name="Hensen N."/>
            <person name="Bonometti L."/>
            <person name="Westerberg I."/>
            <person name="Brannstrom I.O."/>
            <person name="Guillou S."/>
            <person name="Cros-Aarteil S."/>
            <person name="Calhoun S."/>
            <person name="Haridas S."/>
            <person name="Kuo A."/>
            <person name="Mondo S."/>
            <person name="Pangilinan J."/>
            <person name="Riley R."/>
            <person name="Labutti K."/>
            <person name="Andreopoulos B."/>
            <person name="Lipzen A."/>
            <person name="Chen C."/>
            <person name="Yanf M."/>
            <person name="Daum C."/>
            <person name="Ng V."/>
            <person name="Clum A."/>
            <person name="Steindorff A."/>
            <person name="Ohm R."/>
            <person name="Martin F."/>
            <person name="Silar P."/>
            <person name="Natvig D."/>
            <person name="Lalanne C."/>
            <person name="Gautier V."/>
            <person name="Ament-Velasquez S.L."/>
            <person name="Kruys A."/>
            <person name="Hutchinson M.I."/>
            <person name="Powell A.J."/>
            <person name="Barry K."/>
            <person name="Miller A.N."/>
            <person name="Grigoriev I.V."/>
            <person name="Debuchy R."/>
            <person name="Gladieux P."/>
            <person name="Thoren M.H."/>
            <person name="Johannesson H."/>
        </authorList>
    </citation>
    <scope>NUCLEOTIDE SEQUENCE</scope>
    <source>
        <strain evidence="2">CBS 307.81</strain>
    </source>
</reference>
<name>A0AA39ZB22_9PEZI</name>
<dbReference type="EMBL" id="JAULSY010000069">
    <property type="protein sequence ID" value="KAK0667580.1"/>
    <property type="molecule type" value="Genomic_DNA"/>
</dbReference>
<evidence type="ECO:0000256" key="1">
    <source>
        <dbReference type="SAM" id="MobiDB-lite"/>
    </source>
</evidence>
<dbReference type="SUPFAM" id="SSF54427">
    <property type="entry name" value="NTF2-like"/>
    <property type="match status" value="1"/>
</dbReference>
<dbReference type="AlphaFoldDB" id="A0AA39ZB22"/>
<feature type="compositionally biased region" description="Gly residues" evidence="1">
    <location>
        <begin position="501"/>
        <end position="511"/>
    </location>
</feature>
<gene>
    <name evidence="2" type="ORF">QBC41DRAFT_323569</name>
</gene>
<dbReference type="Proteomes" id="UP001174997">
    <property type="component" value="Unassembled WGS sequence"/>
</dbReference>
<dbReference type="Gene3D" id="3.10.450.50">
    <property type="match status" value="1"/>
</dbReference>
<evidence type="ECO:0008006" key="4">
    <source>
        <dbReference type="Google" id="ProtNLM"/>
    </source>
</evidence>
<evidence type="ECO:0000313" key="2">
    <source>
        <dbReference type="EMBL" id="KAK0667580.1"/>
    </source>
</evidence>
<evidence type="ECO:0000313" key="3">
    <source>
        <dbReference type="Proteomes" id="UP001174997"/>
    </source>
</evidence>
<keyword evidence="3" id="KW-1185">Reference proteome</keyword>